<dbReference type="PIRSF" id="PIRSF002741">
    <property type="entry name" value="MppA"/>
    <property type="match status" value="1"/>
</dbReference>
<sequence>MARRIRWQLVIATLSILLVTGLLGRLALTTTSVASPLEGGAHIEAVVGNPQVPIPLLNNPLTDPVGRDLIALVFDSLVRIGADGLLEPGLASYELDPTGTTYLFKLQRNATWHDGQPVTADDVVFTLRTLQILEEPGEPGVAEVWRSLLVDRLDDYTVRVTLVEPLASFLSFARVPILPAHLLFGLPPDQWADSAFAEQLVGTGPYRLIELTEEHALLEANEAYVTGRPYLDRIELRFLAAPAAAQAALSRGTVSAYGERIDPGQSGATSASNLRSNVVPLDDYTVLSFNLRTYPFNDIGFRQALAHGLDKDLLIEEALNSSVVRLDTPILNGSWAAAPELTWYDADPERAATILGELGYDLNDQGLLIDNNVPVTASLLVDSEPRRVMAANEIARQWAELGLTIEVVELESATLQRRLRTGDFTLALHSWARLGTDPDPFLLWHSSSELNVTGLDNREIDILLRRARTEQELAARIADYVTFQQRWIELVPAITLYQPLYRFTTETQLGGSGLDDPDSAVSRQLFGTEDRYRTVIRWYTDSYREIQGDLR</sequence>
<dbReference type="Pfam" id="PF00496">
    <property type="entry name" value="SBP_bac_5"/>
    <property type="match status" value="1"/>
</dbReference>
<comment type="similarity">
    <text evidence="1">Belongs to the bacterial solute-binding protein 5 family.</text>
</comment>
<dbReference type="CDD" id="cd08513">
    <property type="entry name" value="PBP2_thermophilic_Hb8_like"/>
    <property type="match status" value="1"/>
</dbReference>
<dbReference type="SUPFAM" id="SSF53850">
    <property type="entry name" value="Periplasmic binding protein-like II"/>
    <property type="match status" value="1"/>
</dbReference>
<keyword evidence="2" id="KW-0813">Transport</keyword>
<accession>A0ABS4D5Z0</accession>
<dbReference type="InterPro" id="IPR039424">
    <property type="entry name" value="SBP_5"/>
</dbReference>
<dbReference type="PANTHER" id="PTHR30290:SF9">
    <property type="entry name" value="OLIGOPEPTIDE-BINDING PROTEIN APPA"/>
    <property type="match status" value="1"/>
</dbReference>
<feature type="domain" description="Solute-binding protein family 5" evidence="4">
    <location>
        <begin position="87"/>
        <end position="448"/>
    </location>
</feature>
<evidence type="ECO:0000256" key="3">
    <source>
        <dbReference type="ARBA" id="ARBA00022729"/>
    </source>
</evidence>
<proteinExistence type="inferred from homology"/>
<evidence type="ECO:0000259" key="4">
    <source>
        <dbReference type="Pfam" id="PF00496"/>
    </source>
</evidence>
<reference evidence="5 6" key="1">
    <citation type="submission" date="2021-03" db="EMBL/GenBank/DDBJ databases">
        <authorList>
            <person name="Grouzdev D.S."/>
        </authorList>
    </citation>
    <scope>NUCLEOTIDE SEQUENCE [LARGE SCALE GENOMIC DNA]</scope>
    <source>
        <strain evidence="5 6">M50-1</strain>
    </source>
</reference>
<protein>
    <submittedName>
        <fullName evidence="5">Peptide ABC transporter substrate-binding protein</fullName>
    </submittedName>
</protein>
<organism evidence="5 6">
    <name type="scientific">Candidatus Chloroploca mongolica</name>
    <dbReference type="NCBI Taxonomy" id="2528176"/>
    <lineage>
        <taxon>Bacteria</taxon>
        <taxon>Bacillati</taxon>
        <taxon>Chloroflexota</taxon>
        <taxon>Chloroflexia</taxon>
        <taxon>Chloroflexales</taxon>
        <taxon>Chloroflexineae</taxon>
        <taxon>Oscillochloridaceae</taxon>
        <taxon>Candidatus Chloroploca</taxon>
    </lineage>
</organism>
<evidence type="ECO:0000313" key="6">
    <source>
        <dbReference type="Proteomes" id="UP001193081"/>
    </source>
</evidence>
<dbReference type="InterPro" id="IPR000914">
    <property type="entry name" value="SBP_5_dom"/>
</dbReference>
<comment type="caution">
    <text evidence="5">The sequence shown here is derived from an EMBL/GenBank/DDBJ whole genome shotgun (WGS) entry which is preliminary data.</text>
</comment>
<dbReference type="Proteomes" id="UP001193081">
    <property type="component" value="Unassembled WGS sequence"/>
</dbReference>
<keyword evidence="3" id="KW-0732">Signal</keyword>
<evidence type="ECO:0000256" key="2">
    <source>
        <dbReference type="ARBA" id="ARBA00022448"/>
    </source>
</evidence>
<dbReference type="Gene3D" id="3.40.190.10">
    <property type="entry name" value="Periplasmic binding protein-like II"/>
    <property type="match status" value="1"/>
</dbReference>
<evidence type="ECO:0000256" key="1">
    <source>
        <dbReference type="ARBA" id="ARBA00005695"/>
    </source>
</evidence>
<dbReference type="Gene3D" id="3.90.76.10">
    <property type="entry name" value="Dipeptide-binding Protein, Domain 1"/>
    <property type="match status" value="1"/>
</dbReference>
<dbReference type="EMBL" id="SIJK02000004">
    <property type="protein sequence ID" value="MBP1464858.1"/>
    <property type="molecule type" value="Genomic_DNA"/>
</dbReference>
<dbReference type="PANTHER" id="PTHR30290">
    <property type="entry name" value="PERIPLASMIC BINDING COMPONENT OF ABC TRANSPORTER"/>
    <property type="match status" value="1"/>
</dbReference>
<keyword evidence="6" id="KW-1185">Reference proteome</keyword>
<dbReference type="InterPro" id="IPR030678">
    <property type="entry name" value="Peptide/Ni-bd"/>
</dbReference>
<gene>
    <name evidence="5" type="ORF">EYB53_003955</name>
</gene>
<dbReference type="RefSeq" id="WP_135476909.1">
    <property type="nucleotide sequence ID" value="NZ_SIJK02000004.1"/>
</dbReference>
<dbReference type="Gene3D" id="3.10.105.10">
    <property type="entry name" value="Dipeptide-binding Protein, Domain 3"/>
    <property type="match status" value="1"/>
</dbReference>
<name>A0ABS4D5Z0_9CHLR</name>
<evidence type="ECO:0000313" key="5">
    <source>
        <dbReference type="EMBL" id="MBP1464858.1"/>
    </source>
</evidence>